<protein>
    <recommendedName>
        <fullName evidence="1">CoA carboxyltransferase C-terminal domain-containing protein</fullName>
    </recommendedName>
</protein>
<dbReference type="Pfam" id="PF01039">
    <property type="entry name" value="Carboxyl_trans"/>
    <property type="match status" value="1"/>
</dbReference>
<dbReference type="Gene3D" id="3.90.226.10">
    <property type="entry name" value="2-enoyl-CoA Hydratase, Chain A, domain 1"/>
    <property type="match status" value="1"/>
</dbReference>
<dbReference type="Proteomes" id="UP000503011">
    <property type="component" value="Chromosome"/>
</dbReference>
<keyword evidence="3" id="KW-1185">Reference proteome</keyword>
<name>A0A6F8YEI8_9ACTN</name>
<dbReference type="KEGG" id="psuu:Psuf_016740"/>
<evidence type="ECO:0000313" key="2">
    <source>
        <dbReference type="EMBL" id="BCB84361.1"/>
    </source>
</evidence>
<dbReference type="AlphaFoldDB" id="A0A6F8YEI8"/>
<organism evidence="2 3">
    <name type="scientific">Phytohabitans suffuscus</name>
    <dbReference type="NCBI Taxonomy" id="624315"/>
    <lineage>
        <taxon>Bacteria</taxon>
        <taxon>Bacillati</taxon>
        <taxon>Actinomycetota</taxon>
        <taxon>Actinomycetes</taxon>
        <taxon>Micromonosporales</taxon>
        <taxon>Micromonosporaceae</taxon>
    </lineage>
</organism>
<gene>
    <name evidence="2" type="ORF">Psuf_016740</name>
</gene>
<evidence type="ECO:0000259" key="1">
    <source>
        <dbReference type="PROSITE" id="PS50989"/>
    </source>
</evidence>
<feature type="domain" description="CoA carboxyltransferase C-terminal" evidence="1">
    <location>
        <begin position="1"/>
        <end position="69"/>
    </location>
</feature>
<dbReference type="InterPro" id="IPR029045">
    <property type="entry name" value="ClpP/crotonase-like_dom_sf"/>
</dbReference>
<dbReference type="PROSITE" id="PS50989">
    <property type="entry name" value="COA_CT_CTER"/>
    <property type="match status" value="1"/>
</dbReference>
<dbReference type="GO" id="GO:0016874">
    <property type="term" value="F:ligase activity"/>
    <property type="evidence" value="ECO:0007669"/>
    <property type="project" value="InterPro"/>
</dbReference>
<dbReference type="SUPFAM" id="SSF52096">
    <property type="entry name" value="ClpP/crotonase"/>
    <property type="match status" value="1"/>
</dbReference>
<dbReference type="InterPro" id="IPR011763">
    <property type="entry name" value="COA_CT_C"/>
</dbReference>
<proteinExistence type="predicted"/>
<accession>A0A6F8YEI8</accession>
<dbReference type="InterPro" id="IPR034733">
    <property type="entry name" value="AcCoA_carboxyl_beta"/>
</dbReference>
<evidence type="ECO:0000313" key="3">
    <source>
        <dbReference type="Proteomes" id="UP000503011"/>
    </source>
</evidence>
<reference evidence="2 3" key="1">
    <citation type="submission" date="2020-03" db="EMBL/GenBank/DDBJ databases">
        <title>Whole genome shotgun sequence of Phytohabitans suffuscus NBRC 105367.</title>
        <authorList>
            <person name="Komaki H."/>
            <person name="Tamura T."/>
        </authorList>
    </citation>
    <scope>NUCLEOTIDE SEQUENCE [LARGE SCALE GENOMIC DNA]</scope>
    <source>
        <strain evidence="2 3">NBRC 105367</strain>
    </source>
</reference>
<sequence>MAAEAAAGVLYRKRLAAAPQERRAELLAGFVAEVERESGGVTRALSLGVVDEVVAPEESRQRIARALADAPESRGRRGNIPL</sequence>
<reference evidence="2 3" key="2">
    <citation type="submission" date="2020-03" db="EMBL/GenBank/DDBJ databases">
        <authorList>
            <person name="Ichikawa N."/>
            <person name="Kimura A."/>
            <person name="Kitahashi Y."/>
            <person name="Uohara A."/>
        </authorList>
    </citation>
    <scope>NUCLEOTIDE SEQUENCE [LARGE SCALE GENOMIC DNA]</scope>
    <source>
        <strain evidence="2 3">NBRC 105367</strain>
    </source>
</reference>
<dbReference type="EMBL" id="AP022871">
    <property type="protein sequence ID" value="BCB84361.1"/>
    <property type="molecule type" value="Genomic_DNA"/>
</dbReference>